<sequence length="118" mass="12822">MRWLIHLLVNSVVLVVVAGYFEGFYLESVSAAILASVLLSIINVLIKPILVILTLPVTVVTFGLFLFVINAITLMITAALMGDAFQISGFGMAIIASIIISLLNMLINNFVVKPMQKK</sequence>
<dbReference type="OrthoDB" id="7205479at2"/>
<dbReference type="Proteomes" id="UP000290649">
    <property type="component" value="Unassembled WGS sequence"/>
</dbReference>
<name>A0A4Q0VUW1_9BACI</name>
<keyword evidence="3" id="KW-1185">Reference proteome</keyword>
<dbReference type="AlphaFoldDB" id="A0A4Q0VUW1"/>
<dbReference type="Pfam" id="PF04020">
    <property type="entry name" value="Phage_holin_4_2"/>
    <property type="match status" value="1"/>
</dbReference>
<protein>
    <submittedName>
        <fullName evidence="2">Phage holin family protein</fullName>
    </submittedName>
</protein>
<evidence type="ECO:0000313" key="2">
    <source>
        <dbReference type="EMBL" id="RXJ01717.1"/>
    </source>
</evidence>
<feature type="transmembrane region" description="Helical" evidence="1">
    <location>
        <begin position="28"/>
        <end position="46"/>
    </location>
</feature>
<gene>
    <name evidence="2" type="ORF">DS745_09565</name>
</gene>
<dbReference type="RefSeq" id="WP_129078018.1">
    <property type="nucleotide sequence ID" value="NZ_QOUX01000032.1"/>
</dbReference>
<dbReference type="EMBL" id="QOUX01000032">
    <property type="protein sequence ID" value="RXJ01717.1"/>
    <property type="molecule type" value="Genomic_DNA"/>
</dbReference>
<feature type="transmembrane region" description="Helical" evidence="1">
    <location>
        <begin position="87"/>
        <end position="112"/>
    </location>
</feature>
<keyword evidence="1" id="KW-0812">Transmembrane</keyword>
<keyword evidence="1" id="KW-1133">Transmembrane helix</keyword>
<dbReference type="PANTHER" id="PTHR37309:SF1">
    <property type="entry name" value="SLR0284 PROTEIN"/>
    <property type="match status" value="1"/>
</dbReference>
<evidence type="ECO:0000256" key="1">
    <source>
        <dbReference type="SAM" id="Phobius"/>
    </source>
</evidence>
<accession>A0A4Q0VUW1</accession>
<dbReference type="InterPro" id="IPR007165">
    <property type="entry name" value="Phage_holin_4_2"/>
</dbReference>
<feature type="transmembrane region" description="Helical" evidence="1">
    <location>
        <begin position="53"/>
        <end position="81"/>
    </location>
</feature>
<evidence type="ECO:0000313" key="3">
    <source>
        <dbReference type="Proteomes" id="UP000290649"/>
    </source>
</evidence>
<organism evidence="2 3">
    <name type="scientific">Anaerobacillus alkaliphilus</name>
    <dbReference type="NCBI Taxonomy" id="1548597"/>
    <lineage>
        <taxon>Bacteria</taxon>
        <taxon>Bacillati</taxon>
        <taxon>Bacillota</taxon>
        <taxon>Bacilli</taxon>
        <taxon>Bacillales</taxon>
        <taxon>Bacillaceae</taxon>
        <taxon>Anaerobacillus</taxon>
    </lineage>
</organism>
<dbReference type="PANTHER" id="PTHR37309">
    <property type="entry name" value="SLR0284 PROTEIN"/>
    <property type="match status" value="1"/>
</dbReference>
<reference evidence="2 3" key="1">
    <citation type="journal article" date="2019" name="Int. J. Syst. Evol. Microbiol.">
        <title>Anaerobacillus alkaliphilus sp. nov., a novel alkaliphilic and moderately halophilic bacterium.</title>
        <authorList>
            <person name="Borsodi A.K."/>
            <person name="Aszalos J.M."/>
            <person name="Bihari P."/>
            <person name="Nagy I."/>
            <person name="Schumann P."/>
            <person name="Sproer C."/>
            <person name="Kovacs A.L."/>
            <person name="Boka K."/>
            <person name="Dobosy P."/>
            <person name="Ovari M."/>
            <person name="Szili-Kovacs T."/>
            <person name="Toth E."/>
        </authorList>
    </citation>
    <scope>NUCLEOTIDE SEQUENCE [LARGE SCALE GENOMIC DNA]</scope>
    <source>
        <strain evidence="2 3">B16-10</strain>
    </source>
</reference>
<comment type="caution">
    <text evidence="2">The sequence shown here is derived from an EMBL/GenBank/DDBJ whole genome shotgun (WGS) entry which is preliminary data.</text>
</comment>
<proteinExistence type="predicted"/>
<keyword evidence="1" id="KW-0472">Membrane</keyword>